<name>A0A8H7QIK0_9FUNG</name>
<accession>A0A8H7QIK0</accession>
<organism evidence="1 2">
    <name type="scientific">Mucor saturninus</name>
    <dbReference type="NCBI Taxonomy" id="64648"/>
    <lineage>
        <taxon>Eukaryota</taxon>
        <taxon>Fungi</taxon>
        <taxon>Fungi incertae sedis</taxon>
        <taxon>Mucoromycota</taxon>
        <taxon>Mucoromycotina</taxon>
        <taxon>Mucoromycetes</taxon>
        <taxon>Mucorales</taxon>
        <taxon>Mucorineae</taxon>
        <taxon>Mucoraceae</taxon>
        <taxon>Mucor</taxon>
    </lineage>
</organism>
<dbReference type="Proteomes" id="UP000603453">
    <property type="component" value="Unassembled WGS sequence"/>
</dbReference>
<dbReference type="AlphaFoldDB" id="A0A8H7QIK0"/>
<evidence type="ECO:0000313" key="2">
    <source>
        <dbReference type="Proteomes" id="UP000603453"/>
    </source>
</evidence>
<comment type="caution">
    <text evidence="1">The sequence shown here is derived from an EMBL/GenBank/DDBJ whole genome shotgun (WGS) entry which is preliminary data.</text>
</comment>
<proteinExistence type="predicted"/>
<dbReference type="EMBL" id="JAEPRD010000248">
    <property type="protein sequence ID" value="KAG2193128.1"/>
    <property type="molecule type" value="Genomic_DNA"/>
</dbReference>
<sequence>MMTPQQIAFIVSQLQLLIVRINEESESLEEDRMDILNSTRQSLVENMTTLNSSRELYQAERLQYDFIASNYRNQYGVSINNLPIFMMGEPVERTRTVISADGRRESRRYHLEIGTPIPQ</sequence>
<reference evidence="1" key="1">
    <citation type="submission" date="2020-12" db="EMBL/GenBank/DDBJ databases">
        <title>Metabolic potential, ecology and presence of endohyphal bacteria is reflected in genomic diversity of Mucoromycotina.</title>
        <authorList>
            <person name="Muszewska A."/>
            <person name="Okrasinska A."/>
            <person name="Steczkiewicz K."/>
            <person name="Drgas O."/>
            <person name="Orlowska M."/>
            <person name="Perlinska-Lenart U."/>
            <person name="Aleksandrzak-Piekarczyk T."/>
            <person name="Szatraj K."/>
            <person name="Zielenkiewicz U."/>
            <person name="Pilsyk S."/>
            <person name="Malc E."/>
            <person name="Mieczkowski P."/>
            <person name="Kruszewska J.S."/>
            <person name="Biernat P."/>
            <person name="Pawlowska J."/>
        </authorList>
    </citation>
    <scope>NUCLEOTIDE SEQUENCE</scope>
    <source>
        <strain evidence="1">WA0000017839</strain>
    </source>
</reference>
<evidence type="ECO:0000313" key="1">
    <source>
        <dbReference type="EMBL" id="KAG2193128.1"/>
    </source>
</evidence>
<keyword evidence="2" id="KW-1185">Reference proteome</keyword>
<protein>
    <submittedName>
        <fullName evidence="1">Uncharacterized protein</fullName>
    </submittedName>
</protein>
<gene>
    <name evidence="1" type="ORF">INT47_003119</name>
</gene>